<dbReference type="AlphaFoldDB" id="A0A6A6HT90"/>
<sequence length="253" mass="27620">MGMLQVLGAYLVFLGLLSAQTTASLNGTIPKTYGIVLFRAFDSIDVLGPAELLYFIGQVHKTEIAWISETLDPVTTEPLMAVMNPFNSSVFQKIVPTHTFETAPDLDVLIIPGGAGIRSPYLNNTLKYIRETAPKVKHVITICTGSALAARAGIMNGKKATTNKTSWPNVIPFGPNTTWVPRARWVEDDSGEPPIWSSSGVTAGLDLMFHFVETFYSSENATWISKLTEYVRHTDPDDDPFARNDTIVAPTAG</sequence>
<protein>
    <submittedName>
        <fullName evidence="3">Class I glutamine amidotransferase-like protein</fullName>
    </submittedName>
</protein>
<dbReference type="PANTHER" id="PTHR43130">
    <property type="entry name" value="ARAC-FAMILY TRANSCRIPTIONAL REGULATOR"/>
    <property type="match status" value="1"/>
</dbReference>
<dbReference type="EMBL" id="ML987216">
    <property type="protein sequence ID" value="KAF2240650.1"/>
    <property type="molecule type" value="Genomic_DNA"/>
</dbReference>
<feature type="signal peptide" evidence="1">
    <location>
        <begin position="1"/>
        <end position="19"/>
    </location>
</feature>
<feature type="chain" id="PRO_5025424916" evidence="1">
    <location>
        <begin position="20"/>
        <end position="253"/>
    </location>
</feature>
<name>A0A6A6HT90_9PLEO</name>
<keyword evidence="3" id="KW-0315">Glutamine amidotransferase</keyword>
<dbReference type="OrthoDB" id="543156at2759"/>
<feature type="domain" description="DJ-1/PfpI" evidence="2">
    <location>
        <begin position="37"/>
        <end position="213"/>
    </location>
</feature>
<accession>A0A6A6HT90</accession>
<keyword evidence="4" id="KW-1185">Reference proteome</keyword>
<evidence type="ECO:0000256" key="1">
    <source>
        <dbReference type="SAM" id="SignalP"/>
    </source>
</evidence>
<gene>
    <name evidence="3" type="ORF">BU26DRAFT_544892</name>
</gene>
<dbReference type="InterPro" id="IPR002818">
    <property type="entry name" value="DJ-1/PfpI"/>
</dbReference>
<reference evidence="3" key="1">
    <citation type="journal article" date="2020" name="Stud. Mycol.">
        <title>101 Dothideomycetes genomes: a test case for predicting lifestyles and emergence of pathogens.</title>
        <authorList>
            <person name="Haridas S."/>
            <person name="Albert R."/>
            <person name="Binder M."/>
            <person name="Bloem J."/>
            <person name="Labutti K."/>
            <person name="Salamov A."/>
            <person name="Andreopoulos B."/>
            <person name="Baker S."/>
            <person name="Barry K."/>
            <person name="Bills G."/>
            <person name="Bluhm B."/>
            <person name="Cannon C."/>
            <person name="Castanera R."/>
            <person name="Culley D."/>
            <person name="Daum C."/>
            <person name="Ezra D."/>
            <person name="Gonzalez J."/>
            <person name="Henrissat B."/>
            <person name="Kuo A."/>
            <person name="Liang C."/>
            <person name="Lipzen A."/>
            <person name="Lutzoni F."/>
            <person name="Magnuson J."/>
            <person name="Mondo S."/>
            <person name="Nolan M."/>
            <person name="Ohm R."/>
            <person name="Pangilinan J."/>
            <person name="Park H.-J."/>
            <person name="Ramirez L."/>
            <person name="Alfaro M."/>
            <person name="Sun H."/>
            <person name="Tritt A."/>
            <person name="Yoshinaga Y."/>
            <person name="Zwiers L.-H."/>
            <person name="Turgeon B."/>
            <person name="Goodwin S."/>
            <person name="Spatafora J."/>
            <person name="Crous P."/>
            <person name="Grigoriev I."/>
        </authorList>
    </citation>
    <scope>NUCLEOTIDE SEQUENCE</scope>
    <source>
        <strain evidence="3">CBS 122368</strain>
    </source>
</reference>
<keyword evidence="3" id="KW-0808">Transferase</keyword>
<dbReference type="CDD" id="cd03139">
    <property type="entry name" value="GATase1_PfpI_2"/>
    <property type="match status" value="1"/>
</dbReference>
<dbReference type="SUPFAM" id="SSF52317">
    <property type="entry name" value="Class I glutamine amidotransferase-like"/>
    <property type="match status" value="1"/>
</dbReference>
<dbReference type="InterPro" id="IPR052158">
    <property type="entry name" value="INH-QAR"/>
</dbReference>
<evidence type="ECO:0000313" key="4">
    <source>
        <dbReference type="Proteomes" id="UP000800094"/>
    </source>
</evidence>
<dbReference type="PANTHER" id="PTHR43130:SF15">
    <property type="entry name" value="THIJ_PFPI FAMILY PROTEIN (AFU_ORTHOLOGUE AFUA_5G14240)"/>
    <property type="match status" value="1"/>
</dbReference>
<proteinExistence type="predicted"/>
<dbReference type="RefSeq" id="XP_033675654.1">
    <property type="nucleotide sequence ID" value="XM_033831757.1"/>
</dbReference>
<dbReference type="Proteomes" id="UP000800094">
    <property type="component" value="Unassembled WGS sequence"/>
</dbReference>
<evidence type="ECO:0000313" key="3">
    <source>
        <dbReference type="EMBL" id="KAF2240650.1"/>
    </source>
</evidence>
<evidence type="ECO:0000259" key="2">
    <source>
        <dbReference type="Pfam" id="PF01965"/>
    </source>
</evidence>
<keyword evidence="1" id="KW-0732">Signal</keyword>
<dbReference type="GeneID" id="54585087"/>
<dbReference type="Gene3D" id="3.40.50.880">
    <property type="match status" value="1"/>
</dbReference>
<dbReference type="GO" id="GO:0016740">
    <property type="term" value="F:transferase activity"/>
    <property type="evidence" value="ECO:0007669"/>
    <property type="project" value="UniProtKB-KW"/>
</dbReference>
<dbReference type="InterPro" id="IPR029062">
    <property type="entry name" value="Class_I_gatase-like"/>
</dbReference>
<organism evidence="3 4">
    <name type="scientific">Trematosphaeria pertusa</name>
    <dbReference type="NCBI Taxonomy" id="390896"/>
    <lineage>
        <taxon>Eukaryota</taxon>
        <taxon>Fungi</taxon>
        <taxon>Dikarya</taxon>
        <taxon>Ascomycota</taxon>
        <taxon>Pezizomycotina</taxon>
        <taxon>Dothideomycetes</taxon>
        <taxon>Pleosporomycetidae</taxon>
        <taxon>Pleosporales</taxon>
        <taxon>Massarineae</taxon>
        <taxon>Trematosphaeriaceae</taxon>
        <taxon>Trematosphaeria</taxon>
    </lineage>
</organism>
<dbReference type="Pfam" id="PF01965">
    <property type="entry name" value="DJ-1_PfpI"/>
    <property type="match status" value="1"/>
</dbReference>